<evidence type="ECO:0000256" key="1">
    <source>
        <dbReference type="SAM" id="MobiDB-lite"/>
    </source>
</evidence>
<keyword evidence="3" id="KW-1185">Reference proteome</keyword>
<dbReference type="RefSeq" id="XP_062686750.1">
    <property type="nucleotide sequence ID" value="XM_062829308.1"/>
</dbReference>
<feature type="compositionally biased region" description="Polar residues" evidence="1">
    <location>
        <begin position="460"/>
        <end position="470"/>
    </location>
</feature>
<accession>A0AAE0MXR7</accession>
<gene>
    <name evidence="2" type="ORF">B0H65DRAFT_544629</name>
</gene>
<sequence>MLRRQSVKSKPDLRRRKSTSSATHGVHLEHLDPAVAQRDAQVAACQAYARAQDRSAKADMSLFPPTPDTSPRRTQAARSGTKPEASSTPHHGQENNQDLHRRQSVRFMGPCSVKGEKRLGQGAYSHTKRNSMDIGQEDTAQLQPNDQDSSSVHSYSLANNVKELSNIHQSCQPPKTSPSAPVTGVAADYIHALVASEDYYTPEDNIASAPSSYRRIRRSRSMFTSEDPESRKSQDDSVSFVDGRVPPSRSTLGNSSHKTLANGKENDPLTGLPPLRTPKSMSFLRTRSAHSRSDTHRTSMDQMHSPLEAPSVLGDRSHASERGTPRLVSKASTIFISRNRRAEPKMRKSLRSASCGDDLAETNPNLTLLTTPSGKDDGFKHKARKVSKTLKTKLKSFFNLTKSEDSCTIPVQHIDSQRTHVMDDAGSIHSTASDQEVAEKIEWGSIHQVPSKIPSLQVVPSNLHHSNKGSLESLRSERERNVSDDKSLTTWVHSGPSTLTSQQQEEWREWERQRLSIINEGGTHAPSPSIRRQPLGAQLFQRYDGSTTQTNPPGPGVDSQRVYSALMKRVRDMHNQTFPTAEQQREFESLTHGSLRERSSLRSLGKAQHLYQDTDHIDTPTRAPRKSSLSGYQEPQDHQQGMRSSSAITSQSAETGWGDSKGPRAAFQAGRSKTAPTPAASSQKAHQDPFTEHANHPLGVQDHQSGGQQLYDNLGQNSAASNTPGSHLFRTTSPFRRTLRESMEAEYSAIAQAIQESIHYNSSDDNTQIRYSGQFDPASKDRSEVTDNNDYTESVYSTDENGNGPPNGALDDSYNLRNRRSVGSPLAYHPANLGIESSASSVDWKTWLSANVGKNESSPSTPVEVEYAIPTMPNSFPNRHVRESTQINEDCEDDGDVYEPPTHRPSLPTSPLATIEPNVVKLSPEQRSVKRTTPPLSGRALLENDSPGAPPIPAKSALRCTPSPLKRSGQNRGHYMSPSITSSPGLSAAVQRQFGPVSTKQNGYAADHQRQVDSSEGDHAGQETRGVADNRGFGKLKMSQILEGGFRRRVASSDSSAAAFL</sequence>
<protein>
    <submittedName>
        <fullName evidence="2">Uncharacterized protein</fullName>
    </submittedName>
</protein>
<feature type="compositionally biased region" description="Polar residues" evidence="1">
    <location>
        <begin position="138"/>
        <end position="157"/>
    </location>
</feature>
<proteinExistence type="predicted"/>
<dbReference type="Proteomes" id="UP001278500">
    <property type="component" value="Unassembled WGS sequence"/>
</dbReference>
<feature type="compositionally biased region" description="Basic and acidic residues" evidence="1">
    <location>
        <begin position="91"/>
        <end position="101"/>
    </location>
</feature>
<feature type="compositionally biased region" description="Basic residues" evidence="1">
    <location>
        <begin position="1"/>
        <end position="18"/>
    </location>
</feature>
<feature type="compositionally biased region" description="Polar residues" evidence="1">
    <location>
        <begin position="702"/>
        <end position="731"/>
    </location>
</feature>
<evidence type="ECO:0000313" key="3">
    <source>
        <dbReference type="Proteomes" id="UP001278500"/>
    </source>
</evidence>
<feature type="compositionally biased region" description="Basic and acidic residues" evidence="1">
    <location>
        <begin position="474"/>
        <end position="487"/>
    </location>
</feature>
<feature type="region of interest" description="Disordered" evidence="1">
    <location>
        <begin position="998"/>
        <end position="1031"/>
    </location>
</feature>
<feature type="compositionally biased region" description="Basic and acidic residues" evidence="1">
    <location>
        <begin position="1007"/>
        <end position="1028"/>
    </location>
</feature>
<dbReference type="GeneID" id="87866462"/>
<feature type="compositionally biased region" description="Polar residues" evidence="1">
    <location>
        <begin position="248"/>
        <end position="259"/>
    </location>
</feature>
<name>A0AAE0MXR7_9PEZI</name>
<comment type="caution">
    <text evidence="2">The sequence shown here is derived from an EMBL/GenBank/DDBJ whole genome shotgun (WGS) entry which is preliminary data.</text>
</comment>
<feature type="region of interest" description="Disordered" evidence="1">
    <location>
        <begin position="578"/>
        <end position="731"/>
    </location>
</feature>
<dbReference type="AlphaFoldDB" id="A0AAE0MXR7"/>
<organism evidence="2 3">
    <name type="scientific">Neurospora tetraspora</name>
    <dbReference type="NCBI Taxonomy" id="94610"/>
    <lineage>
        <taxon>Eukaryota</taxon>
        <taxon>Fungi</taxon>
        <taxon>Dikarya</taxon>
        <taxon>Ascomycota</taxon>
        <taxon>Pezizomycotina</taxon>
        <taxon>Sordariomycetes</taxon>
        <taxon>Sordariomycetidae</taxon>
        <taxon>Sordariales</taxon>
        <taxon>Sordariaceae</taxon>
        <taxon>Neurospora</taxon>
    </lineage>
</organism>
<feature type="region of interest" description="Disordered" evidence="1">
    <location>
        <begin position="764"/>
        <end position="816"/>
    </location>
</feature>
<feature type="compositionally biased region" description="Polar residues" evidence="1">
    <location>
        <begin position="488"/>
        <end position="501"/>
    </location>
</feature>
<evidence type="ECO:0000313" key="2">
    <source>
        <dbReference type="EMBL" id="KAK3355372.1"/>
    </source>
</evidence>
<feature type="region of interest" description="Disordered" evidence="1">
    <location>
        <begin position="460"/>
        <end position="505"/>
    </location>
</feature>
<reference evidence="2" key="1">
    <citation type="journal article" date="2023" name="Mol. Phylogenet. Evol.">
        <title>Genome-scale phylogeny and comparative genomics of the fungal order Sordariales.</title>
        <authorList>
            <person name="Hensen N."/>
            <person name="Bonometti L."/>
            <person name="Westerberg I."/>
            <person name="Brannstrom I.O."/>
            <person name="Guillou S."/>
            <person name="Cros-Aarteil S."/>
            <person name="Calhoun S."/>
            <person name="Haridas S."/>
            <person name="Kuo A."/>
            <person name="Mondo S."/>
            <person name="Pangilinan J."/>
            <person name="Riley R."/>
            <person name="LaButti K."/>
            <person name="Andreopoulos B."/>
            <person name="Lipzen A."/>
            <person name="Chen C."/>
            <person name="Yan M."/>
            <person name="Daum C."/>
            <person name="Ng V."/>
            <person name="Clum A."/>
            <person name="Steindorff A."/>
            <person name="Ohm R.A."/>
            <person name="Martin F."/>
            <person name="Silar P."/>
            <person name="Natvig D.O."/>
            <person name="Lalanne C."/>
            <person name="Gautier V."/>
            <person name="Ament-Velasquez S.L."/>
            <person name="Kruys A."/>
            <person name="Hutchinson M.I."/>
            <person name="Powell A.J."/>
            <person name="Barry K."/>
            <person name="Miller A.N."/>
            <person name="Grigoriev I.V."/>
            <person name="Debuchy R."/>
            <person name="Gladieux P."/>
            <person name="Hiltunen Thoren M."/>
            <person name="Johannesson H."/>
        </authorList>
    </citation>
    <scope>NUCLEOTIDE SEQUENCE</scope>
    <source>
        <strain evidence="2">CBS 560.94</strain>
    </source>
</reference>
<feature type="compositionally biased region" description="Polar residues" evidence="1">
    <location>
        <begin position="786"/>
        <end position="801"/>
    </location>
</feature>
<feature type="compositionally biased region" description="Polar residues" evidence="1">
    <location>
        <begin position="627"/>
        <end position="654"/>
    </location>
</feature>
<feature type="region of interest" description="Disordered" evidence="1">
    <location>
        <begin position="47"/>
        <end position="157"/>
    </location>
</feature>
<feature type="region of interest" description="Disordered" evidence="1">
    <location>
        <begin position="1"/>
        <end position="33"/>
    </location>
</feature>
<dbReference type="EMBL" id="JAUEPP010000001">
    <property type="protein sequence ID" value="KAK3355372.1"/>
    <property type="molecule type" value="Genomic_DNA"/>
</dbReference>
<reference evidence="2" key="2">
    <citation type="submission" date="2023-06" db="EMBL/GenBank/DDBJ databases">
        <authorList>
            <consortium name="Lawrence Berkeley National Laboratory"/>
            <person name="Haridas S."/>
            <person name="Hensen N."/>
            <person name="Bonometti L."/>
            <person name="Westerberg I."/>
            <person name="Brannstrom I.O."/>
            <person name="Guillou S."/>
            <person name="Cros-Aarteil S."/>
            <person name="Calhoun S."/>
            <person name="Kuo A."/>
            <person name="Mondo S."/>
            <person name="Pangilinan J."/>
            <person name="Riley R."/>
            <person name="Labutti K."/>
            <person name="Andreopoulos B."/>
            <person name="Lipzen A."/>
            <person name="Chen C."/>
            <person name="Yanf M."/>
            <person name="Daum C."/>
            <person name="Ng V."/>
            <person name="Clum A."/>
            <person name="Steindorff A."/>
            <person name="Ohm R."/>
            <person name="Martin F."/>
            <person name="Silar P."/>
            <person name="Natvig D."/>
            <person name="Lalanne C."/>
            <person name="Gautier V."/>
            <person name="Ament-Velasquez S.L."/>
            <person name="Kruys A."/>
            <person name="Hutchinson M.I."/>
            <person name="Powell A.J."/>
            <person name="Barry K."/>
            <person name="Miller A.N."/>
            <person name="Grigoriev I.V."/>
            <person name="Debuchy R."/>
            <person name="Gladieux P."/>
            <person name="Thoren M.H."/>
            <person name="Johannesson H."/>
        </authorList>
    </citation>
    <scope>NUCLEOTIDE SEQUENCE</scope>
    <source>
        <strain evidence="2">CBS 560.94</strain>
    </source>
</reference>
<feature type="compositionally biased region" description="Basic and acidic residues" evidence="1">
    <location>
        <begin position="583"/>
        <end position="600"/>
    </location>
</feature>
<feature type="compositionally biased region" description="Basic and acidic residues" evidence="1">
    <location>
        <begin position="685"/>
        <end position="695"/>
    </location>
</feature>
<feature type="region of interest" description="Disordered" evidence="1">
    <location>
        <begin position="891"/>
        <end position="975"/>
    </location>
</feature>
<feature type="region of interest" description="Disordered" evidence="1">
    <location>
        <begin position="200"/>
        <end position="325"/>
    </location>
</feature>
<feature type="compositionally biased region" description="Polar residues" evidence="1">
    <location>
        <begin position="72"/>
        <end position="90"/>
    </location>
</feature>
<feature type="compositionally biased region" description="Basic and acidic residues" evidence="1">
    <location>
        <begin position="315"/>
        <end position="324"/>
    </location>
</feature>